<organism evidence="12 13">
    <name type="scientific">Candidatus Muproteobacteria bacterium RIFCSPHIGHO2_02_FULL_65_16</name>
    <dbReference type="NCBI Taxonomy" id="1817766"/>
    <lineage>
        <taxon>Bacteria</taxon>
        <taxon>Pseudomonadati</taxon>
        <taxon>Pseudomonadota</taxon>
        <taxon>Candidatus Muproteobacteria</taxon>
    </lineage>
</organism>
<keyword evidence="6 10" id="KW-0378">Hydrolase</keyword>
<accession>A0A1F6U1V6</accession>
<feature type="binding site" evidence="10">
    <location>
        <position position="160"/>
    </location>
    <ligand>
        <name>substrate</name>
    </ligand>
</feature>
<proteinExistence type="inferred from homology"/>
<dbReference type="GO" id="GO:0030145">
    <property type="term" value="F:manganese ion binding"/>
    <property type="evidence" value="ECO:0007669"/>
    <property type="project" value="UniProtKB-UniRule"/>
</dbReference>
<dbReference type="PANTHER" id="PTHR34990:SF1">
    <property type="entry name" value="UDP-2,3-DIACYLGLUCOSAMINE HYDROLASE"/>
    <property type="match status" value="1"/>
</dbReference>
<feature type="binding site" evidence="10">
    <location>
        <position position="41"/>
    </location>
    <ligand>
        <name>Mn(2+)</name>
        <dbReference type="ChEBI" id="CHEBI:29035"/>
        <label>2</label>
    </ligand>
</feature>
<dbReference type="CDD" id="cd07398">
    <property type="entry name" value="MPP_YbbF-LpxH"/>
    <property type="match status" value="1"/>
</dbReference>
<evidence type="ECO:0000256" key="2">
    <source>
        <dbReference type="ARBA" id="ARBA00022516"/>
    </source>
</evidence>
<evidence type="ECO:0000256" key="6">
    <source>
        <dbReference type="ARBA" id="ARBA00022801"/>
    </source>
</evidence>
<feature type="binding site" evidence="10">
    <location>
        <position position="8"/>
    </location>
    <ligand>
        <name>Mn(2+)</name>
        <dbReference type="ChEBI" id="CHEBI:29035"/>
        <label>1</label>
    </ligand>
</feature>
<gene>
    <name evidence="10" type="primary">lpxH</name>
    <name evidence="12" type="ORF">A3B81_00845</name>
</gene>
<keyword evidence="3 10" id="KW-0997">Cell inner membrane</keyword>
<evidence type="ECO:0000256" key="10">
    <source>
        <dbReference type="HAMAP-Rule" id="MF_00575"/>
    </source>
</evidence>
<evidence type="ECO:0000313" key="12">
    <source>
        <dbReference type="EMBL" id="OGI51330.1"/>
    </source>
</evidence>
<evidence type="ECO:0000256" key="1">
    <source>
        <dbReference type="ARBA" id="ARBA00022475"/>
    </source>
</evidence>
<dbReference type="GO" id="GO:0008758">
    <property type="term" value="F:UDP-2,3-diacylglucosamine hydrolase activity"/>
    <property type="evidence" value="ECO:0007669"/>
    <property type="project" value="UniProtKB-UniRule"/>
</dbReference>
<keyword evidence="5 10" id="KW-0479">Metal-binding</keyword>
<dbReference type="AlphaFoldDB" id="A0A1F6U1V6"/>
<feature type="binding site" evidence="10">
    <location>
        <begin position="79"/>
        <end position="80"/>
    </location>
    <ligand>
        <name>substrate</name>
    </ligand>
</feature>
<feature type="binding site" evidence="10">
    <location>
        <position position="167"/>
    </location>
    <ligand>
        <name>substrate</name>
    </ligand>
</feature>
<protein>
    <recommendedName>
        <fullName evidence="10">UDP-2,3-diacylglucosamine hydrolase</fullName>
        <ecNumber evidence="10">3.6.1.54</ecNumber>
    </recommendedName>
    <alternativeName>
        <fullName evidence="10">UDP-2,3-diacylglucosamine diphosphatase</fullName>
    </alternativeName>
</protein>
<evidence type="ECO:0000259" key="11">
    <source>
        <dbReference type="Pfam" id="PF00149"/>
    </source>
</evidence>
<feature type="binding site" evidence="10">
    <location>
        <position position="197"/>
    </location>
    <ligand>
        <name>Mn(2+)</name>
        <dbReference type="ChEBI" id="CHEBI:29035"/>
        <label>1</label>
    </ligand>
</feature>
<reference evidence="12 13" key="1">
    <citation type="journal article" date="2016" name="Nat. Commun.">
        <title>Thousands of microbial genomes shed light on interconnected biogeochemical processes in an aquifer system.</title>
        <authorList>
            <person name="Anantharaman K."/>
            <person name="Brown C.T."/>
            <person name="Hug L.A."/>
            <person name="Sharon I."/>
            <person name="Castelle C.J."/>
            <person name="Probst A.J."/>
            <person name="Thomas B.C."/>
            <person name="Singh A."/>
            <person name="Wilkins M.J."/>
            <person name="Karaoz U."/>
            <person name="Brodie E.L."/>
            <person name="Williams K.H."/>
            <person name="Hubbard S.S."/>
            <person name="Banfield J.F."/>
        </authorList>
    </citation>
    <scope>NUCLEOTIDE SEQUENCE [LARGE SCALE GENOMIC DNA]</scope>
</reference>
<comment type="function">
    <text evidence="10">Hydrolyzes the pyrophosphate bond of UDP-2,3-diacylglucosamine to yield 2,3-diacylglucosamine 1-phosphate (lipid X) and UMP by catalyzing the attack of water at the alpha-P atom. Involved in the biosynthesis of lipid A, a phosphorylated glycolipid that anchors the lipopolysaccharide to the outer membrane of the cell.</text>
</comment>
<comment type="cofactor">
    <cofactor evidence="10">
        <name>Mn(2+)</name>
        <dbReference type="ChEBI" id="CHEBI:29035"/>
    </cofactor>
    <text evidence="10">Binds 2 Mn(2+) ions per subunit in a binuclear metal center.</text>
</comment>
<feature type="binding site" evidence="10">
    <location>
        <position position="114"/>
    </location>
    <ligand>
        <name>Mn(2+)</name>
        <dbReference type="ChEBI" id="CHEBI:29035"/>
        <label>2</label>
    </ligand>
</feature>
<dbReference type="InterPro" id="IPR004843">
    <property type="entry name" value="Calcineurin-like_PHP"/>
</dbReference>
<comment type="catalytic activity">
    <reaction evidence="10">
        <text>UDP-2-N,3-O-bis[(3R)-3-hydroxytetradecanoyl]-alpha-D-glucosamine + H2O = 2-N,3-O-bis[(3R)-3-hydroxytetradecanoyl]-alpha-D-glucosaminyl 1-phosphate + UMP + 2 H(+)</text>
        <dbReference type="Rhea" id="RHEA:25213"/>
        <dbReference type="ChEBI" id="CHEBI:15377"/>
        <dbReference type="ChEBI" id="CHEBI:15378"/>
        <dbReference type="ChEBI" id="CHEBI:57865"/>
        <dbReference type="ChEBI" id="CHEBI:57957"/>
        <dbReference type="ChEBI" id="CHEBI:78847"/>
        <dbReference type="EC" id="3.6.1.54"/>
    </reaction>
</comment>
<dbReference type="NCBIfam" id="TIGR01854">
    <property type="entry name" value="lipid_A_lpxH"/>
    <property type="match status" value="1"/>
</dbReference>
<evidence type="ECO:0000256" key="7">
    <source>
        <dbReference type="ARBA" id="ARBA00023098"/>
    </source>
</evidence>
<dbReference type="InterPro" id="IPR043461">
    <property type="entry name" value="LpxH-like"/>
</dbReference>
<evidence type="ECO:0000256" key="4">
    <source>
        <dbReference type="ARBA" id="ARBA00022556"/>
    </source>
</evidence>
<feature type="binding site" evidence="10">
    <location>
        <position position="122"/>
    </location>
    <ligand>
        <name>substrate</name>
    </ligand>
</feature>
<dbReference type="GO" id="GO:0009245">
    <property type="term" value="P:lipid A biosynthetic process"/>
    <property type="evidence" value="ECO:0007669"/>
    <property type="project" value="UniProtKB-UniRule"/>
</dbReference>
<feature type="binding site" evidence="10">
    <location>
        <position position="79"/>
    </location>
    <ligand>
        <name>Mn(2+)</name>
        <dbReference type="ChEBI" id="CHEBI:29035"/>
        <label>2</label>
    </ligand>
</feature>
<evidence type="ECO:0000256" key="8">
    <source>
        <dbReference type="ARBA" id="ARBA00023136"/>
    </source>
</evidence>
<feature type="binding site" evidence="10">
    <location>
        <position position="195"/>
    </location>
    <ligand>
        <name>substrate</name>
    </ligand>
</feature>
<keyword evidence="8 10" id="KW-0472">Membrane</keyword>
<dbReference type="SUPFAM" id="SSF56300">
    <property type="entry name" value="Metallo-dependent phosphatases"/>
    <property type="match status" value="1"/>
</dbReference>
<comment type="pathway">
    <text evidence="10">Glycolipid biosynthesis; lipid IV(A) biosynthesis; lipid IV(A) from (3R)-3-hydroxytetradecanoyl-[acyl-carrier-protein] and UDP-N-acetyl-alpha-D-glucosamine: step 4/6.</text>
</comment>
<dbReference type="InterPro" id="IPR029052">
    <property type="entry name" value="Metallo-depent_PP-like"/>
</dbReference>
<evidence type="ECO:0000256" key="5">
    <source>
        <dbReference type="ARBA" id="ARBA00022723"/>
    </source>
</evidence>
<keyword evidence="9 10" id="KW-0464">Manganese</keyword>
<name>A0A1F6U1V6_9PROT</name>
<dbReference type="InterPro" id="IPR010138">
    <property type="entry name" value="UDP-diacylglucosamine_Hdrlase"/>
</dbReference>
<dbReference type="UniPathway" id="UPA00359">
    <property type="reaction ID" value="UER00480"/>
</dbReference>
<comment type="caution">
    <text evidence="12">The sequence shown here is derived from an EMBL/GenBank/DDBJ whole genome shotgun (WGS) entry which is preliminary data.</text>
</comment>
<keyword evidence="4 10" id="KW-0441">Lipid A biosynthesis</keyword>
<evidence type="ECO:0000313" key="13">
    <source>
        <dbReference type="Proteomes" id="UP000179362"/>
    </source>
</evidence>
<evidence type="ECO:0000256" key="9">
    <source>
        <dbReference type="ARBA" id="ARBA00023211"/>
    </source>
</evidence>
<dbReference type="EC" id="3.6.1.54" evidence="10"/>
<dbReference type="Pfam" id="PF00149">
    <property type="entry name" value="Metallophos"/>
    <property type="match status" value="1"/>
</dbReference>
<feature type="binding site" evidence="10">
    <location>
        <position position="195"/>
    </location>
    <ligand>
        <name>Mn(2+)</name>
        <dbReference type="ChEBI" id="CHEBI:29035"/>
        <label>2</label>
    </ligand>
</feature>
<dbReference type="EMBL" id="MFTA01000059">
    <property type="protein sequence ID" value="OGI51330.1"/>
    <property type="molecule type" value="Genomic_DNA"/>
</dbReference>
<keyword evidence="1 10" id="KW-1003">Cell membrane</keyword>
<sequence length="257" mass="29024">MPTLFISDIHLCAERPGTTRLFLDFLRGRAADARALYILGDLFEYWIGDEAVEQDEFRAVIAALRALTAGVPVHVMHGNRDFLMGARFEQATGCRLLEDPTRIDLYGTPALLLHGDSLCTDDTEYMAIRAMVRDPVWQQAVLAKSARERDALFRRYRELSKAATAAKRPEIMDANQDAIVAAMKQHGVRHLIHGHTHRPGDHHFRLDGAPARRLVLGDWYEQGSVLRCDASNWTLESLPLARPDRNRTQDSGLRTQD</sequence>
<dbReference type="Gene3D" id="3.60.21.10">
    <property type="match status" value="1"/>
</dbReference>
<comment type="similarity">
    <text evidence="10">Belongs to the LpxH family.</text>
</comment>
<feature type="domain" description="Calcineurin-like phosphoesterase" evidence="11">
    <location>
        <begin position="1"/>
        <end position="199"/>
    </location>
</feature>
<dbReference type="PANTHER" id="PTHR34990">
    <property type="entry name" value="UDP-2,3-DIACYLGLUCOSAMINE HYDROLASE-RELATED"/>
    <property type="match status" value="1"/>
</dbReference>
<feature type="binding site" evidence="10">
    <location>
        <position position="41"/>
    </location>
    <ligand>
        <name>Mn(2+)</name>
        <dbReference type="ChEBI" id="CHEBI:29035"/>
        <label>1</label>
    </ligand>
</feature>
<comment type="subcellular location">
    <subcellularLocation>
        <location evidence="10">Cell inner membrane</location>
        <topology evidence="10">Peripheral membrane protein</topology>
        <orientation evidence="10">Cytoplasmic side</orientation>
    </subcellularLocation>
</comment>
<dbReference type="GO" id="GO:0005737">
    <property type="term" value="C:cytoplasm"/>
    <property type="evidence" value="ECO:0007669"/>
    <property type="project" value="InterPro"/>
</dbReference>
<dbReference type="GO" id="GO:0019897">
    <property type="term" value="C:extrinsic component of plasma membrane"/>
    <property type="evidence" value="ECO:0007669"/>
    <property type="project" value="UniProtKB-UniRule"/>
</dbReference>
<dbReference type="NCBIfam" id="NF003743">
    <property type="entry name" value="PRK05340.1"/>
    <property type="match status" value="1"/>
</dbReference>
<evidence type="ECO:0000256" key="3">
    <source>
        <dbReference type="ARBA" id="ARBA00022519"/>
    </source>
</evidence>
<dbReference type="Proteomes" id="UP000179362">
    <property type="component" value="Unassembled WGS sequence"/>
</dbReference>
<feature type="binding site" evidence="10">
    <location>
        <position position="164"/>
    </location>
    <ligand>
        <name>substrate</name>
    </ligand>
</feature>
<keyword evidence="2 10" id="KW-0444">Lipid biosynthesis</keyword>
<feature type="binding site" evidence="10">
    <location>
        <position position="10"/>
    </location>
    <ligand>
        <name>Mn(2+)</name>
        <dbReference type="ChEBI" id="CHEBI:29035"/>
        <label>1</label>
    </ligand>
</feature>
<keyword evidence="7 10" id="KW-0443">Lipid metabolism</keyword>
<dbReference type="HAMAP" id="MF_00575">
    <property type="entry name" value="LpxH"/>
    <property type="match status" value="1"/>
</dbReference>